<name>A0AAV4UJU1_CAEEX</name>
<organism evidence="1 2">
    <name type="scientific">Caerostris extrusa</name>
    <name type="common">Bark spider</name>
    <name type="synonym">Caerostris bankana</name>
    <dbReference type="NCBI Taxonomy" id="172846"/>
    <lineage>
        <taxon>Eukaryota</taxon>
        <taxon>Metazoa</taxon>
        <taxon>Ecdysozoa</taxon>
        <taxon>Arthropoda</taxon>
        <taxon>Chelicerata</taxon>
        <taxon>Arachnida</taxon>
        <taxon>Araneae</taxon>
        <taxon>Araneomorphae</taxon>
        <taxon>Entelegynae</taxon>
        <taxon>Araneoidea</taxon>
        <taxon>Araneidae</taxon>
        <taxon>Caerostris</taxon>
    </lineage>
</organism>
<sequence>MRYFVLLWQQENNSNLRPGFQAAFNFVELFRTLNFQRRPFWRVILMRQRPLWDPVKIVWFGGSSRGRAGGQLSISQSGRLGADISRG</sequence>
<dbReference type="EMBL" id="BPLR01012996">
    <property type="protein sequence ID" value="GIY57974.1"/>
    <property type="molecule type" value="Genomic_DNA"/>
</dbReference>
<evidence type="ECO:0000313" key="1">
    <source>
        <dbReference type="EMBL" id="GIY57974.1"/>
    </source>
</evidence>
<proteinExistence type="predicted"/>
<dbReference type="AlphaFoldDB" id="A0AAV4UJU1"/>
<dbReference type="Proteomes" id="UP001054945">
    <property type="component" value="Unassembled WGS sequence"/>
</dbReference>
<reference evidence="1 2" key="1">
    <citation type="submission" date="2021-06" db="EMBL/GenBank/DDBJ databases">
        <title>Caerostris extrusa draft genome.</title>
        <authorList>
            <person name="Kono N."/>
            <person name="Arakawa K."/>
        </authorList>
    </citation>
    <scope>NUCLEOTIDE SEQUENCE [LARGE SCALE GENOMIC DNA]</scope>
</reference>
<protein>
    <submittedName>
        <fullName evidence="1">Uncharacterized protein</fullName>
    </submittedName>
</protein>
<gene>
    <name evidence="1" type="ORF">CEXT_142821</name>
</gene>
<accession>A0AAV4UJU1</accession>
<comment type="caution">
    <text evidence="1">The sequence shown here is derived from an EMBL/GenBank/DDBJ whole genome shotgun (WGS) entry which is preliminary data.</text>
</comment>
<evidence type="ECO:0000313" key="2">
    <source>
        <dbReference type="Proteomes" id="UP001054945"/>
    </source>
</evidence>
<keyword evidence="2" id="KW-1185">Reference proteome</keyword>